<feature type="domain" description="TonB C-terminal" evidence="2">
    <location>
        <begin position="130"/>
        <end position="221"/>
    </location>
</feature>
<proteinExistence type="predicted"/>
<feature type="signal peptide" evidence="1">
    <location>
        <begin position="1"/>
        <end position="19"/>
    </location>
</feature>
<dbReference type="Proteomes" id="UP000011859">
    <property type="component" value="Chromosome"/>
</dbReference>
<dbReference type="eggNOG" id="COG0810">
    <property type="taxonomic scope" value="Bacteria"/>
</dbReference>
<dbReference type="OrthoDB" id="5982524at2"/>
<keyword evidence="4" id="KW-1185">Reference proteome</keyword>
<dbReference type="InterPro" id="IPR037682">
    <property type="entry name" value="TonB_C"/>
</dbReference>
<reference evidence="3 4" key="1">
    <citation type="submission" date="2012-04" db="EMBL/GenBank/DDBJ databases">
        <title>Complete genome of Rhodanobacter sp. 2APBS1.</title>
        <authorList>
            <consortium name="US DOE Joint Genome Institute"/>
            <person name="Huntemann M."/>
            <person name="Wei C.-L."/>
            <person name="Han J."/>
            <person name="Detter J.C."/>
            <person name="Han C."/>
            <person name="Tapia R."/>
            <person name="Munk A.C.C."/>
            <person name="Chen A."/>
            <person name="Krypides N."/>
            <person name="Mavromatis K."/>
            <person name="Markowitz V."/>
            <person name="Szeto E."/>
            <person name="Ivanova N."/>
            <person name="Mikhailova N."/>
            <person name="Ovchinnikova G."/>
            <person name="Pagani I."/>
            <person name="Pati A."/>
            <person name="Goodwin L."/>
            <person name="Peters L."/>
            <person name="Pitluck S."/>
            <person name="Woyke T."/>
            <person name="Prakash O."/>
            <person name="Elkins J."/>
            <person name="Brown S."/>
            <person name="Palumbo A."/>
            <person name="Hemme C."/>
            <person name="Zhou J."/>
            <person name="Watson D."/>
            <person name="Jardine P."/>
            <person name="Kostka J."/>
            <person name="Green S."/>
        </authorList>
    </citation>
    <scope>NUCLEOTIDE SEQUENCE [LARGE SCALE GENOMIC DNA]</scope>
    <source>
        <strain evidence="3 4">2APBS1</strain>
    </source>
</reference>
<dbReference type="KEGG" id="rhd:R2APBS1_3469"/>
<evidence type="ECO:0000313" key="3">
    <source>
        <dbReference type="EMBL" id="AGG90532.1"/>
    </source>
</evidence>
<evidence type="ECO:0000313" key="4">
    <source>
        <dbReference type="Proteomes" id="UP000011859"/>
    </source>
</evidence>
<dbReference type="AlphaFoldDB" id="M4NKD7"/>
<gene>
    <name evidence="3" type="ORF">R2APBS1_3469</name>
</gene>
<dbReference type="EMBL" id="CP003470">
    <property type="protein sequence ID" value="AGG90532.1"/>
    <property type="molecule type" value="Genomic_DNA"/>
</dbReference>
<dbReference type="STRING" id="666685.R2APBS1_3469"/>
<dbReference type="Gene3D" id="3.30.1150.10">
    <property type="match status" value="1"/>
</dbReference>
<keyword evidence="1" id="KW-0732">Signal</keyword>
<dbReference type="RefSeq" id="WP_015448840.1">
    <property type="nucleotide sequence ID" value="NC_020541.1"/>
</dbReference>
<dbReference type="Pfam" id="PF03544">
    <property type="entry name" value="TonB_C"/>
    <property type="match status" value="1"/>
</dbReference>
<sequence precursor="true">MKHWPIGLFCVLLSGAALAAGPAAVRKRVQASMLLTGTIVVAPDGSVRSYVIDKVEKLPSVVTGLLAKNIPNWKFEPTLLDGKPVAAKATMSLRLVAKPVGDDDYSVGISGTQFGQQVPGESITYKDQVRPTYPPQAVRAHVSGTVYLVLRVGRQGRVQKAEAEQVNLVMVASDHEMERWRKVLANSALAAAREWTFNLPTSGRHVGDQYWVARVPVTYNLRRLGEIRGDDYGEWRPYVPGPRQLVPWIDDSRLLSGSADALPDGGIHPLETGGLRLITPPGGA</sequence>
<dbReference type="SUPFAM" id="SSF74653">
    <property type="entry name" value="TolA/TonB C-terminal domain"/>
    <property type="match status" value="1"/>
</dbReference>
<evidence type="ECO:0000256" key="1">
    <source>
        <dbReference type="SAM" id="SignalP"/>
    </source>
</evidence>
<name>M4NKD7_9GAMM</name>
<accession>M4NKD7</accession>
<protein>
    <submittedName>
        <fullName evidence="3">Outer membrane transport energization protein TonB</fullName>
    </submittedName>
</protein>
<dbReference type="GO" id="GO:0055085">
    <property type="term" value="P:transmembrane transport"/>
    <property type="evidence" value="ECO:0007669"/>
    <property type="project" value="InterPro"/>
</dbReference>
<feature type="chain" id="PRO_5004056241" evidence="1">
    <location>
        <begin position="20"/>
        <end position="284"/>
    </location>
</feature>
<evidence type="ECO:0000259" key="2">
    <source>
        <dbReference type="Pfam" id="PF03544"/>
    </source>
</evidence>
<dbReference type="HOGENOM" id="CLU_085304_0_0_6"/>
<organism evidence="3 4">
    <name type="scientific">Rhodanobacter denitrificans</name>
    <dbReference type="NCBI Taxonomy" id="666685"/>
    <lineage>
        <taxon>Bacteria</taxon>
        <taxon>Pseudomonadati</taxon>
        <taxon>Pseudomonadota</taxon>
        <taxon>Gammaproteobacteria</taxon>
        <taxon>Lysobacterales</taxon>
        <taxon>Rhodanobacteraceae</taxon>
        <taxon>Rhodanobacter</taxon>
    </lineage>
</organism>